<dbReference type="EMBL" id="BLXT01008563">
    <property type="protein sequence ID" value="GFO50039.1"/>
    <property type="molecule type" value="Genomic_DNA"/>
</dbReference>
<protein>
    <submittedName>
        <fullName evidence="2">Oxalate:formate antiporter-like</fullName>
    </submittedName>
</protein>
<dbReference type="Proteomes" id="UP000735302">
    <property type="component" value="Unassembled WGS sequence"/>
</dbReference>
<proteinExistence type="predicted"/>
<gene>
    <name evidence="2" type="ORF">PoB_007654400</name>
</gene>
<dbReference type="AlphaFoldDB" id="A0AAV4E177"/>
<evidence type="ECO:0000256" key="1">
    <source>
        <dbReference type="SAM" id="Phobius"/>
    </source>
</evidence>
<accession>A0AAV4E177</accession>
<name>A0AAV4E177_9GAST</name>
<feature type="transmembrane region" description="Helical" evidence="1">
    <location>
        <begin position="48"/>
        <end position="67"/>
    </location>
</feature>
<keyword evidence="1" id="KW-1133">Transmembrane helix</keyword>
<keyword evidence="3" id="KW-1185">Reference proteome</keyword>
<organism evidence="2 3">
    <name type="scientific">Plakobranchus ocellatus</name>
    <dbReference type="NCBI Taxonomy" id="259542"/>
    <lineage>
        <taxon>Eukaryota</taxon>
        <taxon>Metazoa</taxon>
        <taxon>Spiralia</taxon>
        <taxon>Lophotrochozoa</taxon>
        <taxon>Mollusca</taxon>
        <taxon>Gastropoda</taxon>
        <taxon>Heterobranchia</taxon>
        <taxon>Euthyneura</taxon>
        <taxon>Panpulmonata</taxon>
        <taxon>Sacoglossa</taxon>
        <taxon>Placobranchoidea</taxon>
        <taxon>Plakobranchidae</taxon>
        <taxon>Plakobranchus</taxon>
    </lineage>
</organism>
<keyword evidence="1" id="KW-0472">Membrane</keyword>
<keyword evidence="1" id="KW-0812">Transmembrane</keyword>
<comment type="caution">
    <text evidence="2">The sequence shown here is derived from an EMBL/GenBank/DDBJ whole genome shotgun (WGS) entry which is preliminary data.</text>
</comment>
<sequence>MMGFGGGAVFYNELITYVINPTNQKPDIKGERTTYFSQPSLLRNIPEVFIVLGVLTIILQTLGVLMLRLPKPDDDVSCE</sequence>
<evidence type="ECO:0000313" key="3">
    <source>
        <dbReference type="Proteomes" id="UP000735302"/>
    </source>
</evidence>
<evidence type="ECO:0000313" key="2">
    <source>
        <dbReference type="EMBL" id="GFO50039.1"/>
    </source>
</evidence>
<reference evidence="2 3" key="1">
    <citation type="journal article" date="2021" name="Elife">
        <title>Chloroplast acquisition without the gene transfer in kleptoplastic sea slugs, Plakobranchus ocellatus.</title>
        <authorList>
            <person name="Maeda T."/>
            <person name="Takahashi S."/>
            <person name="Yoshida T."/>
            <person name="Shimamura S."/>
            <person name="Takaki Y."/>
            <person name="Nagai Y."/>
            <person name="Toyoda A."/>
            <person name="Suzuki Y."/>
            <person name="Arimoto A."/>
            <person name="Ishii H."/>
            <person name="Satoh N."/>
            <person name="Nishiyama T."/>
            <person name="Hasebe M."/>
            <person name="Maruyama T."/>
            <person name="Minagawa J."/>
            <person name="Obokata J."/>
            <person name="Shigenobu S."/>
        </authorList>
    </citation>
    <scope>NUCLEOTIDE SEQUENCE [LARGE SCALE GENOMIC DNA]</scope>
</reference>